<dbReference type="InterPro" id="IPR013655">
    <property type="entry name" value="PAS_fold_3"/>
</dbReference>
<evidence type="ECO:0000256" key="4">
    <source>
        <dbReference type="ARBA" id="ARBA00022679"/>
    </source>
</evidence>
<evidence type="ECO:0000256" key="2">
    <source>
        <dbReference type="ARBA" id="ARBA00012438"/>
    </source>
</evidence>
<evidence type="ECO:0000256" key="3">
    <source>
        <dbReference type="ARBA" id="ARBA00022553"/>
    </source>
</evidence>
<dbReference type="EC" id="2.7.13.3" evidence="2"/>
<dbReference type="AlphaFoldDB" id="A0A078LUT2"/>
<dbReference type="FunFam" id="3.30.450.20:FF:000060">
    <property type="entry name" value="Sensor protein FixL"/>
    <property type="match status" value="1"/>
</dbReference>
<dbReference type="Pfam" id="PF02518">
    <property type="entry name" value="HATPase_c"/>
    <property type="match status" value="1"/>
</dbReference>
<dbReference type="GO" id="GO:0000155">
    <property type="term" value="F:phosphorelay sensor kinase activity"/>
    <property type="evidence" value="ECO:0007669"/>
    <property type="project" value="InterPro"/>
</dbReference>
<dbReference type="Pfam" id="PF08447">
    <property type="entry name" value="PAS_3"/>
    <property type="match status" value="1"/>
</dbReference>
<dbReference type="InterPro" id="IPR013767">
    <property type="entry name" value="PAS_fold"/>
</dbReference>
<dbReference type="STRING" id="1499686.BN1079_02351"/>
<evidence type="ECO:0000256" key="9">
    <source>
        <dbReference type="ARBA" id="ARBA00023136"/>
    </source>
</evidence>
<dbReference type="SUPFAM" id="SSF55874">
    <property type="entry name" value="ATPase domain of HSP90 chaperone/DNA topoisomerase II/histidine kinase"/>
    <property type="match status" value="1"/>
</dbReference>
<evidence type="ECO:0000313" key="16">
    <source>
        <dbReference type="Proteomes" id="UP000053902"/>
    </source>
</evidence>
<dbReference type="SMART" id="SM00387">
    <property type="entry name" value="HATPase_c"/>
    <property type="match status" value="1"/>
</dbReference>
<dbReference type="PROSITE" id="PS50109">
    <property type="entry name" value="HIS_KIN"/>
    <property type="match status" value="1"/>
</dbReference>
<dbReference type="InterPro" id="IPR000014">
    <property type="entry name" value="PAS"/>
</dbReference>
<keyword evidence="3" id="KW-0597">Phosphoprotein</keyword>
<dbReference type="SMART" id="SM00086">
    <property type="entry name" value="PAC"/>
    <property type="match status" value="3"/>
</dbReference>
<feature type="domain" description="PAS" evidence="13">
    <location>
        <begin position="372"/>
        <end position="452"/>
    </location>
</feature>
<dbReference type="InterPro" id="IPR003661">
    <property type="entry name" value="HisK_dim/P_dom"/>
</dbReference>
<keyword evidence="16" id="KW-1185">Reference proteome</keyword>
<evidence type="ECO:0000256" key="5">
    <source>
        <dbReference type="ARBA" id="ARBA00022741"/>
    </source>
</evidence>
<keyword evidence="8" id="KW-0902">Two-component regulatory system</keyword>
<protein>
    <recommendedName>
        <fullName evidence="11">Sensor protein FixL</fullName>
        <ecNumber evidence="2">2.7.13.3</ecNumber>
    </recommendedName>
</protein>
<gene>
    <name evidence="15" type="ORF">BN1079_02351</name>
</gene>
<evidence type="ECO:0000256" key="6">
    <source>
        <dbReference type="ARBA" id="ARBA00022777"/>
    </source>
</evidence>
<keyword evidence="4" id="KW-0808">Transferase</keyword>
<sequence length="971" mass="108418">MPITRTSRSADPRWLLGIGSLLLVLLFGGLALNDRQAREAVLNLQNENQGKLQALAVQSAQQHLLQQGRLFAATLAADPEVLDLVRQADRWLGQGALIDDEELQPIREQLFRRLTPAWQALQNHRALQLQIYWGKAGISLLRMQDAEAYGDAVADHRPLLYKALHQGRIVSGLDIGKHSVGNRAIAPLRAGDSPDSPVIGALEVGFGILPELSVLGDQLDAGLGILLNQEELEEIFWTRPVGVRLDGLQGWLLQAHSTPQILHWTTQRALLTPGAGHRLQLLEAEGRRFLLNQIPLHDARTQNDSSKPPTVVVLVWRDITATIDEHQHTERQLLMKWMLAWLIAEALLLILGWLLHRRAVVQRQHDTALRDSESRFRSMVSNLPGVVYRRGSDNARTLNYLSTGIERLTGYRTEDFAPGQRSFLSLVHPEDQACLAQEDGDFERTYRLINAKGETLWVQESRRALRDADGRLLWYDGFIWDVTQRVLAEQALRASQEHLSSLYHLAPVGIMLSRLEDGELLDWNSELQRVSGYSAAQLAGCNVRSLLPDPRNGQAAVRQLLQKGCYGPHETELRRQDGKPVPVLLNGTLISEADGSLLVWSIVQDITARVTAERETSEREQYLRLLIANVVDAIVIIDTRGTIETFNHAAEDMFGYGEQEVLGHNLSMLMPESHRSAHNSYLQDYEKHGTGRMLEQNRELSAVRRNGEIFTIELRVSEISHGGERKFIGLLRDITERKRIERMKSDFVSVVSHELRTPLTSISGALGLITGGALGEAPEAMRPMLDIAQQNSLRLELLVSDLLDMDKLAAGQMQLELHTQPLAPLLQEALRTNQGYFKQYGVGCELGELDTALVSVDAHRLQQVLANFLSNAAKFSPPGEVVTLSSQRLGEHIRVSVTDCGPGIPQTFREHVFQKFSQADSSDTRQKGGTGLGLAISKELIKQMQGRIGFDAERTRGACFWFELPVHEASP</sequence>
<dbReference type="SMART" id="SM00388">
    <property type="entry name" value="HisKA"/>
    <property type="match status" value="1"/>
</dbReference>
<dbReference type="InterPro" id="IPR035965">
    <property type="entry name" value="PAS-like_dom_sf"/>
</dbReference>
<dbReference type="CDD" id="cd00130">
    <property type="entry name" value="PAS"/>
    <property type="match status" value="3"/>
</dbReference>
<keyword evidence="5" id="KW-0547">Nucleotide-binding</keyword>
<dbReference type="HOGENOM" id="CLU_301255_0_0_6"/>
<feature type="domain" description="PAS" evidence="13">
    <location>
        <begin position="619"/>
        <end position="689"/>
    </location>
</feature>
<evidence type="ECO:0000259" key="13">
    <source>
        <dbReference type="PROSITE" id="PS50112"/>
    </source>
</evidence>
<proteinExistence type="predicted"/>
<keyword evidence="6 15" id="KW-0418">Kinase</keyword>
<dbReference type="InterPro" id="IPR004358">
    <property type="entry name" value="Sig_transdc_His_kin-like_C"/>
</dbReference>
<dbReference type="GO" id="GO:0006355">
    <property type="term" value="P:regulation of DNA-templated transcription"/>
    <property type="evidence" value="ECO:0007669"/>
    <property type="project" value="InterPro"/>
</dbReference>
<dbReference type="CDD" id="cd16922">
    <property type="entry name" value="HATPase_EvgS-ArcB-TorS-like"/>
    <property type="match status" value="1"/>
</dbReference>
<feature type="domain" description="PAC" evidence="14">
    <location>
        <begin position="567"/>
        <end position="618"/>
    </location>
</feature>
<dbReference type="Gene3D" id="1.10.287.130">
    <property type="match status" value="1"/>
</dbReference>
<dbReference type="EMBL" id="CCSF01000001">
    <property type="protein sequence ID" value="CDZ95020.1"/>
    <property type="molecule type" value="Genomic_DNA"/>
</dbReference>
<keyword evidence="9" id="KW-0472">Membrane</keyword>
<dbReference type="PANTHER" id="PTHR43304:SF1">
    <property type="entry name" value="PAC DOMAIN-CONTAINING PROTEIN"/>
    <property type="match status" value="1"/>
</dbReference>
<dbReference type="PROSITE" id="PS50113">
    <property type="entry name" value="PAC"/>
    <property type="match status" value="3"/>
</dbReference>
<dbReference type="FunFam" id="1.10.287.130:FF:000001">
    <property type="entry name" value="Two-component sensor histidine kinase"/>
    <property type="match status" value="1"/>
</dbReference>
<dbReference type="InterPro" id="IPR001610">
    <property type="entry name" value="PAC"/>
</dbReference>
<dbReference type="RefSeq" id="WP_037024492.1">
    <property type="nucleotide sequence ID" value="NZ_CCSF01000001.1"/>
</dbReference>
<dbReference type="NCBIfam" id="TIGR00229">
    <property type="entry name" value="sensory_box"/>
    <property type="match status" value="3"/>
</dbReference>
<comment type="catalytic activity">
    <reaction evidence="1">
        <text>ATP + protein L-histidine = ADP + protein N-phospho-L-histidine.</text>
        <dbReference type="EC" id="2.7.13.3"/>
    </reaction>
</comment>
<feature type="domain" description="PAC" evidence="14">
    <location>
        <begin position="442"/>
        <end position="494"/>
    </location>
</feature>
<organism evidence="15 16">
    <name type="scientific">Pseudomonas saudiphocaensis</name>
    <dbReference type="NCBI Taxonomy" id="1499686"/>
    <lineage>
        <taxon>Bacteria</taxon>
        <taxon>Pseudomonadati</taxon>
        <taxon>Pseudomonadota</taxon>
        <taxon>Gammaproteobacteria</taxon>
        <taxon>Pseudomonadales</taxon>
        <taxon>Pseudomonadaceae</taxon>
        <taxon>Pseudomonas</taxon>
    </lineage>
</organism>
<dbReference type="InterPro" id="IPR036097">
    <property type="entry name" value="HisK_dim/P_sf"/>
</dbReference>
<dbReference type="FunFam" id="3.30.565.10:FF:000006">
    <property type="entry name" value="Sensor histidine kinase WalK"/>
    <property type="match status" value="1"/>
</dbReference>
<evidence type="ECO:0000256" key="1">
    <source>
        <dbReference type="ARBA" id="ARBA00000085"/>
    </source>
</evidence>
<dbReference type="eggNOG" id="COG5002">
    <property type="taxonomic scope" value="Bacteria"/>
</dbReference>
<dbReference type="InterPro" id="IPR005467">
    <property type="entry name" value="His_kinase_dom"/>
</dbReference>
<evidence type="ECO:0000256" key="10">
    <source>
        <dbReference type="ARBA" id="ARBA00059827"/>
    </source>
</evidence>
<comment type="function">
    <text evidence="10">Putative oxygen sensor; modulates the activity of FixJ, a transcriptional activator of nitrogen fixation fixK gene. FixL probably acts as a kinase that phosphorylates FixJ.</text>
</comment>
<dbReference type="SUPFAM" id="SSF47384">
    <property type="entry name" value="Homodimeric domain of signal transducing histidine kinase"/>
    <property type="match status" value="1"/>
</dbReference>
<evidence type="ECO:0000256" key="11">
    <source>
        <dbReference type="ARBA" id="ARBA00070616"/>
    </source>
</evidence>
<dbReference type="Pfam" id="PF00512">
    <property type="entry name" value="HisKA"/>
    <property type="match status" value="1"/>
</dbReference>
<dbReference type="SMART" id="SM00091">
    <property type="entry name" value="PAS"/>
    <property type="match status" value="3"/>
</dbReference>
<feature type="domain" description="PAC" evidence="14">
    <location>
        <begin position="696"/>
        <end position="746"/>
    </location>
</feature>
<dbReference type="InterPro" id="IPR052162">
    <property type="entry name" value="Sensor_kinase/Photoreceptor"/>
</dbReference>
<evidence type="ECO:0000259" key="12">
    <source>
        <dbReference type="PROSITE" id="PS50109"/>
    </source>
</evidence>
<evidence type="ECO:0000256" key="8">
    <source>
        <dbReference type="ARBA" id="ARBA00023012"/>
    </source>
</evidence>
<keyword evidence="7" id="KW-0067">ATP-binding</keyword>
<dbReference type="Pfam" id="PF00989">
    <property type="entry name" value="PAS"/>
    <property type="match status" value="2"/>
</dbReference>
<dbReference type="InterPro" id="IPR003594">
    <property type="entry name" value="HATPase_dom"/>
</dbReference>
<reference evidence="15 16" key="1">
    <citation type="submission" date="2014-07" db="EMBL/GenBank/DDBJ databases">
        <authorList>
            <person name="Urmite Genomes Urmite Genomes"/>
        </authorList>
    </citation>
    <scope>NUCLEOTIDE SEQUENCE [LARGE SCALE GENOMIC DNA]</scope>
    <source>
        <strain evidence="15 16">20_BN</strain>
    </source>
</reference>
<dbReference type="Gene3D" id="3.30.565.10">
    <property type="entry name" value="Histidine kinase-like ATPase, C-terminal domain"/>
    <property type="match status" value="1"/>
</dbReference>
<dbReference type="GO" id="GO:0005886">
    <property type="term" value="C:plasma membrane"/>
    <property type="evidence" value="ECO:0007669"/>
    <property type="project" value="UniProtKB-ARBA"/>
</dbReference>
<evidence type="ECO:0000313" key="15">
    <source>
        <dbReference type="EMBL" id="CDZ95020.1"/>
    </source>
</evidence>
<dbReference type="InterPro" id="IPR000700">
    <property type="entry name" value="PAS-assoc_C"/>
</dbReference>
<evidence type="ECO:0000259" key="14">
    <source>
        <dbReference type="PROSITE" id="PS50113"/>
    </source>
</evidence>
<dbReference type="InterPro" id="IPR036890">
    <property type="entry name" value="HATPase_C_sf"/>
</dbReference>
<dbReference type="PROSITE" id="PS50112">
    <property type="entry name" value="PAS"/>
    <property type="match status" value="2"/>
</dbReference>
<dbReference type="PANTHER" id="PTHR43304">
    <property type="entry name" value="PHYTOCHROME-LIKE PROTEIN CPH1"/>
    <property type="match status" value="1"/>
</dbReference>
<dbReference type="eggNOG" id="COG2205">
    <property type="taxonomic scope" value="Bacteria"/>
</dbReference>
<evidence type="ECO:0000256" key="7">
    <source>
        <dbReference type="ARBA" id="ARBA00022840"/>
    </source>
</evidence>
<dbReference type="CDD" id="cd00082">
    <property type="entry name" value="HisKA"/>
    <property type="match status" value="1"/>
</dbReference>
<dbReference type="GO" id="GO:0005524">
    <property type="term" value="F:ATP binding"/>
    <property type="evidence" value="ECO:0007669"/>
    <property type="project" value="UniProtKB-KW"/>
</dbReference>
<accession>A0A078LUT2</accession>
<dbReference type="Gene3D" id="3.30.450.20">
    <property type="entry name" value="PAS domain"/>
    <property type="match status" value="3"/>
</dbReference>
<name>A0A078LUT2_9PSED</name>
<feature type="domain" description="Histidine kinase" evidence="12">
    <location>
        <begin position="750"/>
        <end position="968"/>
    </location>
</feature>
<dbReference type="SUPFAM" id="SSF55785">
    <property type="entry name" value="PYP-like sensor domain (PAS domain)"/>
    <property type="match status" value="3"/>
</dbReference>
<dbReference type="PRINTS" id="PR00344">
    <property type="entry name" value="BCTRLSENSOR"/>
</dbReference>
<dbReference type="Proteomes" id="UP000053902">
    <property type="component" value="Unassembled WGS sequence"/>
</dbReference>